<dbReference type="OrthoDB" id="293823at2759"/>
<dbReference type="AlphaFoldDB" id="A0A0F8B352"/>
<keyword evidence="9" id="KW-0539">Nucleus</keyword>
<dbReference type="InterPro" id="IPR040168">
    <property type="entry name" value="Not2/3/5"/>
</dbReference>
<evidence type="ECO:0000256" key="3">
    <source>
        <dbReference type="ARBA" id="ARBA00007682"/>
    </source>
</evidence>
<dbReference type="PIRSF" id="PIRSF005290">
    <property type="entry name" value="NOT_su_3_5"/>
    <property type="match status" value="1"/>
</dbReference>
<evidence type="ECO:0000259" key="12">
    <source>
        <dbReference type="Pfam" id="PF04065"/>
    </source>
</evidence>
<evidence type="ECO:0000256" key="8">
    <source>
        <dbReference type="ARBA" id="ARBA00023163"/>
    </source>
</evidence>
<evidence type="ECO:0000259" key="13">
    <source>
        <dbReference type="Pfam" id="PF04153"/>
    </source>
</evidence>
<dbReference type="InterPro" id="IPR007282">
    <property type="entry name" value="NOT2/3/5_C"/>
</dbReference>
<dbReference type="GO" id="GO:0006355">
    <property type="term" value="P:regulation of DNA-templated transcription"/>
    <property type="evidence" value="ECO:0007669"/>
    <property type="project" value="InterPro"/>
</dbReference>
<keyword evidence="10" id="KW-0175">Coiled coil</keyword>
<evidence type="ECO:0000256" key="9">
    <source>
        <dbReference type="ARBA" id="ARBA00023242"/>
    </source>
</evidence>
<comment type="similarity">
    <text evidence="3">Belongs to the CNOT2/3/5 family.</text>
</comment>
<dbReference type="Gene3D" id="2.30.30.1020">
    <property type="entry name" value="CCR4-NOT complex subunit 2/3/5, C-terminal domain"/>
    <property type="match status" value="1"/>
</dbReference>
<dbReference type="GO" id="GO:0030015">
    <property type="term" value="C:CCR4-NOT core complex"/>
    <property type="evidence" value="ECO:0007669"/>
    <property type="project" value="EnsemblFungi"/>
</dbReference>
<keyword evidence="8" id="KW-0804">Transcription</keyword>
<evidence type="ECO:0000256" key="5">
    <source>
        <dbReference type="ARBA" id="ARBA00022491"/>
    </source>
</evidence>
<dbReference type="GO" id="GO:0005737">
    <property type="term" value="C:cytoplasm"/>
    <property type="evidence" value="ECO:0007669"/>
    <property type="project" value="UniProtKB-SubCell"/>
</dbReference>
<comment type="caution">
    <text evidence="14">The sequence shown here is derived from an EMBL/GenBank/DDBJ whole genome shotgun (WGS) entry which is preliminary data.</text>
</comment>
<dbReference type="EMBL" id="LBBL01000164">
    <property type="protein sequence ID" value="KKF94395.1"/>
    <property type="molecule type" value="Genomic_DNA"/>
</dbReference>
<name>A0A0F8B352_CERFI</name>
<reference evidence="14 15" key="1">
    <citation type="submission" date="2015-04" db="EMBL/GenBank/DDBJ databases">
        <title>Genome sequence of Ceratocystis platani, a major pathogen of plane trees.</title>
        <authorList>
            <person name="Belbahri L."/>
        </authorList>
    </citation>
    <scope>NUCLEOTIDE SEQUENCE [LARGE SCALE GENOMIC DNA]</scope>
    <source>
        <strain evidence="14 15">CFO</strain>
    </source>
</reference>
<evidence type="ECO:0000313" key="14">
    <source>
        <dbReference type="EMBL" id="KKF94395.1"/>
    </source>
</evidence>
<evidence type="ECO:0000256" key="4">
    <source>
        <dbReference type="ARBA" id="ARBA00022490"/>
    </source>
</evidence>
<evidence type="ECO:0000256" key="10">
    <source>
        <dbReference type="SAM" id="Coils"/>
    </source>
</evidence>
<dbReference type="PANTHER" id="PTHR23326">
    <property type="entry name" value="CCR4 NOT-RELATED"/>
    <property type="match status" value="1"/>
</dbReference>
<dbReference type="GO" id="GO:0005634">
    <property type="term" value="C:nucleus"/>
    <property type="evidence" value="ECO:0007669"/>
    <property type="project" value="UniProtKB-SubCell"/>
</dbReference>
<dbReference type="InterPro" id="IPR007207">
    <property type="entry name" value="Not_N"/>
</dbReference>
<keyword evidence="4" id="KW-0963">Cytoplasm</keyword>
<dbReference type="Pfam" id="PF04065">
    <property type="entry name" value="Not3"/>
    <property type="match status" value="1"/>
</dbReference>
<organism evidence="14 15">
    <name type="scientific">Ceratocystis fimbriata f. sp. platani</name>
    <dbReference type="NCBI Taxonomy" id="88771"/>
    <lineage>
        <taxon>Eukaryota</taxon>
        <taxon>Fungi</taxon>
        <taxon>Dikarya</taxon>
        <taxon>Ascomycota</taxon>
        <taxon>Pezizomycotina</taxon>
        <taxon>Sordariomycetes</taxon>
        <taxon>Hypocreomycetidae</taxon>
        <taxon>Microascales</taxon>
        <taxon>Ceratocystidaceae</taxon>
        <taxon>Ceratocystis</taxon>
    </lineage>
</organism>
<feature type="region of interest" description="Disordered" evidence="11">
    <location>
        <begin position="235"/>
        <end position="265"/>
    </location>
</feature>
<dbReference type="Pfam" id="PF04153">
    <property type="entry name" value="NOT2_3_5_C"/>
    <property type="match status" value="1"/>
</dbReference>
<gene>
    <name evidence="14" type="primary">not3</name>
    <name evidence="14" type="ORF">CFO_g3256</name>
</gene>
<feature type="domain" description="NOT2/NOT3/NOT5 C-terminal" evidence="13">
    <location>
        <begin position="436"/>
        <end position="545"/>
    </location>
</feature>
<keyword evidence="6" id="KW-0597">Phosphoprotein</keyword>
<keyword evidence="5" id="KW-0678">Repressor</keyword>
<dbReference type="Proteomes" id="UP000034841">
    <property type="component" value="Unassembled WGS sequence"/>
</dbReference>
<feature type="domain" description="CCR4-Not complex component Not N-terminal" evidence="12">
    <location>
        <begin position="3"/>
        <end position="231"/>
    </location>
</feature>
<evidence type="ECO:0000313" key="15">
    <source>
        <dbReference type="Proteomes" id="UP000034841"/>
    </source>
</evidence>
<dbReference type="InterPro" id="IPR012270">
    <property type="entry name" value="CCR4-NOT_su3/5"/>
</dbReference>
<dbReference type="InterPro" id="IPR038635">
    <property type="entry name" value="CCR4-NOT_su2/3/5_C_sf"/>
</dbReference>
<proteinExistence type="inferred from homology"/>
<evidence type="ECO:0000256" key="11">
    <source>
        <dbReference type="SAM" id="MobiDB-lite"/>
    </source>
</evidence>
<feature type="coiled-coil region" evidence="10">
    <location>
        <begin position="124"/>
        <end position="151"/>
    </location>
</feature>
<keyword evidence="15" id="KW-1185">Reference proteome</keyword>
<sequence>MAARKLQQEVDKCFKKVAEGVAEFEAIYEKIEQSTNPAQKEKLEDNLKREIKKLQRMRDQIKTWAASNDIKDKTPLLDHRKLIETQMEKFKAVEKAMKTKAYSKEGLSAAAKLDPKEKAKEEAGAFLREMVESLELQVEALEVESEGLSATIKRGKNNASKAERISEIEEIIERHKWHQGKLELIRRSLENGGIETEQVTDLEESIRYYVQDNSSPDFIEDEELYDDLHLDADEDNFGMNLADNDKGSSQDTQSIQDDGPTPGEAIIESLKAGSKNRNSETSNKRQVSAQLKSPLPTLATLHPPQPSSSASSTANMKPASVPTRLAGEGLKYASAAAAAAANDKNNVGIAPLPPPPGNFIYGLPPTSGGDRIFGKSAHTTFGSRYYYFCVSAHVNPDTSGSIGTNLLETYEATKARPMAANSPATQRLLEASHREAPKAMDSEMAKHYTPEIPMSSPSTNYPTQPLDILDNPRLYSRLETDTLFYLFYYRQGTMHQYMAARALKDQSWRFHKQYQTWFQRHEEPKSITEEYEQGTYRFFDYESTW</sequence>
<evidence type="ECO:0000256" key="1">
    <source>
        <dbReference type="ARBA" id="ARBA00004123"/>
    </source>
</evidence>
<feature type="region of interest" description="Disordered" evidence="11">
    <location>
        <begin position="294"/>
        <end position="320"/>
    </location>
</feature>
<keyword evidence="7" id="KW-0805">Transcription regulation</keyword>
<evidence type="ECO:0000256" key="6">
    <source>
        <dbReference type="ARBA" id="ARBA00022553"/>
    </source>
</evidence>
<dbReference type="GO" id="GO:0000289">
    <property type="term" value="P:nuclear-transcribed mRNA poly(A) tail shortening"/>
    <property type="evidence" value="ECO:0007669"/>
    <property type="project" value="EnsemblFungi"/>
</dbReference>
<comment type="subcellular location">
    <subcellularLocation>
        <location evidence="2">Cytoplasm</location>
    </subcellularLocation>
    <subcellularLocation>
        <location evidence="1">Nucleus</location>
    </subcellularLocation>
</comment>
<evidence type="ECO:0000256" key="2">
    <source>
        <dbReference type="ARBA" id="ARBA00004496"/>
    </source>
</evidence>
<accession>A0A0F8B352</accession>
<protein>
    <submittedName>
        <fullName evidence="14">General negative regulator of transcription subunit 3</fullName>
    </submittedName>
</protein>
<evidence type="ECO:0000256" key="7">
    <source>
        <dbReference type="ARBA" id="ARBA00023015"/>
    </source>
</evidence>